<evidence type="ECO:0000256" key="3">
    <source>
        <dbReference type="ARBA" id="ARBA00022840"/>
    </source>
</evidence>
<feature type="binding site" evidence="5">
    <location>
        <position position="93"/>
    </location>
    <ligand>
        <name>ATP</name>
        <dbReference type="ChEBI" id="CHEBI:30616"/>
    </ligand>
</feature>
<dbReference type="FunCoup" id="C1FEV4">
    <property type="interactions" value="621"/>
</dbReference>
<evidence type="ECO:0000256" key="5">
    <source>
        <dbReference type="PIRSR" id="PIRSR002583-1"/>
    </source>
</evidence>
<dbReference type="GO" id="GO:0051082">
    <property type="term" value="F:unfolded protein binding"/>
    <property type="evidence" value="ECO:0007669"/>
    <property type="project" value="InterPro"/>
</dbReference>
<gene>
    <name evidence="7" type="ORF">MICPUN_55581</name>
</gene>
<dbReference type="eggNOG" id="KOG0019">
    <property type="taxonomic scope" value="Eukaryota"/>
</dbReference>
<dbReference type="InterPro" id="IPR037196">
    <property type="entry name" value="HSP90_C"/>
</dbReference>
<keyword evidence="8" id="KW-1185">Reference proteome</keyword>
<feature type="binding site" evidence="5">
    <location>
        <position position="235"/>
    </location>
    <ligand>
        <name>ATP</name>
        <dbReference type="ChEBI" id="CHEBI:30616"/>
    </ligand>
</feature>
<dbReference type="PANTHER" id="PTHR11528">
    <property type="entry name" value="HEAT SHOCK PROTEIN 90 FAMILY MEMBER"/>
    <property type="match status" value="1"/>
</dbReference>
<dbReference type="InterPro" id="IPR001404">
    <property type="entry name" value="Hsp90_fam"/>
</dbReference>
<evidence type="ECO:0000256" key="1">
    <source>
        <dbReference type="ARBA" id="ARBA00008239"/>
    </source>
</evidence>
<dbReference type="GO" id="GO:0016887">
    <property type="term" value="F:ATP hydrolysis activity"/>
    <property type="evidence" value="ECO:0007669"/>
    <property type="project" value="InterPro"/>
</dbReference>
<dbReference type="SUPFAM" id="SSF55874">
    <property type="entry name" value="ATPase domain of HSP90 chaperone/DNA topoisomerase II/histidine kinase"/>
    <property type="match status" value="1"/>
</dbReference>
<dbReference type="InterPro" id="IPR019805">
    <property type="entry name" value="Heat_shock_protein_90_CS"/>
</dbReference>
<dbReference type="SUPFAM" id="SSF54211">
    <property type="entry name" value="Ribosomal protein S5 domain 2-like"/>
    <property type="match status" value="1"/>
</dbReference>
<feature type="compositionally biased region" description="Low complexity" evidence="6">
    <location>
        <begin position="745"/>
        <end position="756"/>
    </location>
</feature>
<dbReference type="NCBIfam" id="NF003555">
    <property type="entry name" value="PRK05218.1"/>
    <property type="match status" value="1"/>
</dbReference>
<feature type="binding site" evidence="5">
    <location>
        <position position="139"/>
    </location>
    <ligand>
        <name>ATP</name>
        <dbReference type="ChEBI" id="CHEBI:30616"/>
    </ligand>
</feature>
<dbReference type="Pfam" id="PF00183">
    <property type="entry name" value="HSP90"/>
    <property type="match status" value="1"/>
</dbReference>
<feature type="binding site" evidence="5">
    <location>
        <position position="144"/>
    </location>
    <ligand>
        <name>ATP</name>
        <dbReference type="ChEBI" id="CHEBI:30616"/>
    </ligand>
</feature>
<feature type="region of interest" description="Disordered" evidence="6">
    <location>
        <begin position="742"/>
        <end position="782"/>
    </location>
</feature>
<dbReference type="InterPro" id="IPR020568">
    <property type="entry name" value="Ribosomal_Su5_D2-typ_SF"/>
</dbReference>
<dbReference type="KEGG" id="mis:MICPUN_55581"/>
<dbReference type="Gene3D" id="3.30.565.10">
    <property type="entry name" value="Histidine kinase-like ATPase, C-terminal domain"/>
    <property type="match status" value="1"/>
</dbReference>
<evidence type="ECO:0000256" key="2">
    <source>
        <dbReference type="ARBA" id="ARBA00022741"/>
    </source>
</evidence>
<evidence type="ECO:0000313" key="7">
    <source>
        <dbReference type="EMBL" id="ACO68641.1"/>
    </source>
</evidence>
<dbReference type="GO" id="GO:0005524">
    <property type="term" value="F:ATP binding"/>
    <property type="evidence" value="ECO:0007669"/>
    <property type="project" value="UniProtKB-KW"/>
</dbReference>
<dbReference type="FunFam" id="3.40.50.11260:FF:000005">
    <property type="entry name" value="Heat shock protein 90"/>
    <property type="match status" value="1"/>
</dbReference>
<dbReference type="FunFam" id="3.30.230.80:FF:000001">
    <property type="entry name" value="Heat shock protein 90 alpha"/>
    <property type="match status" value="1"/>
</dbReference>
<dbReference type="Gene3D" id="1.20.120.790">
    <property type="entry name" value="Heat shock protein 90, C-terminal domain"/>
    <property type="match status" value="1"/>
</dbReference>
<dbReference type="FunFam" id="3.30.565.10:FF:000005">
    <property type="entry name" value="Heat shock protein 90"/>
    <property type="match status" value="1"/>
</dbReference>
<dbReference type="PIRSF" id="PIRSF002583">
    <property type="entry name" value="Hsp90"/>
    <property type="match status" value="1"/>
</dbReference>
<dbReference type="CDD" id="cd16927">
    <property type="entry name" value="HATPase_Hsp90-like"/>
    <property type="match status" value="1"/>
</dbReference>
<keyword evidence="2 5" id="KW-0547">Nucleotide-binding</keyword>
<name>C1FEV4_MICCC</name>
<dbReference type="RefSeq" id="XP_002507383.1">
    <property type="nucleotide sequence ID" value="XM_002507337.1"/>
</dbReference>
<evidence type="ECO:0000313" key="8">
    <source>
        <dbReference type="Proteomes" id="UP000002009"/>
    </source>
</evidence>
<dbReference type="AlphaFoldDB" id="C1FEV4"/>
<dbReference type="FunFam" id="1.20.120.790:FF:000001">
    <property type="entry name" value="Heat shock protein 90 alpha"/>
    <property type="match status" value="1"/>
</dbReference>
<dbReference type="OMA" id="GIEQHQY"/>
<organism evidence="7 8">
    <name type="scientific">Micromonas commoda (strain RCC299 / NOUM17 / CCMP2709)</name>
    <name type="common">Picoplanktonic green alga</name>
    <dbReference type="NCBI Taxonomy" id="296587"/>
    <lineage>
        <taxon>Eukaryota</taxon>
        <taxon>Viridiplantae</taxon>
        <taxon>Chlorophyta</taxon>
        <taxon>Mamiellophyceae</taxon>
        <taxon>Mamiellales</taxon>
        <taxon>Mamiellaceae</taxon>
        <taxon>Micromonas</taxon>
    </lineage>
</organism>
<dbReference type="PRINTS" id="PR00775">
    <property type="entry name" value="HEATSHOCK90"/>
</dbReference>
<comment type="similarity">
    <text evidence="1">Belongs to the heat shock protein 90 family.</text>
</comment>
<proteinExistence type="inferred from homology"/>
<dbReference type="HAMAP" id="MF_00505">
    <property type="entry name" value="HSP90"/>
    <property type="match status" value="1"/>
</dbReference>
<dbReference type="GeneID" id="8250679"/>
<accession>C1FEV4</accession>
<dbReference type="Gene3D" id="3.30.230.80">
    <property type="match status" value="1"/>
</dbReference>
<dbReference type="Pfam" id="PF13589">
    <property type="entry name" value="HATPase_c_3"/>
    <property type="match status" value="1"/>
</dbReference>
<feature type="binding site" evidence="5">
    <location>
        <position position="441"/>
    </location>
    <ligand>
        <name>ATP</name>
        <dbReference type="ChEBI" id="CHEBI:30616"/>
    </ligand>
</feature>
<dbReference type="PROSITE" id="PS00298">
    <property type="entry name" value="HSP90"/>
    <property type="match status" value="1"/>
</dbReference>
<dbReference type="InterPro" id="IPR020575">
    <property type="entry name" value="Hsp90_N"/>
</dbReference>
<feature type="binding site" evidence="5">
    <location>
        <begin position="159"/>
        <end position="160"/>
    </location>
    <ligand>
        <name>ATP</name>
        <dbReference type="ChEBI" id="CHEBI:30616"/>
    </ligand>
</feature>
<sequence>MSAAAMTSAMTALAAAPSRAALARRASKPFAHSKLAAKRRARVNPLTIVRAEAATEEKPASGGETYEYQAEVNRLLDLIVNSLYSNRDVFLRELVSNASDALDKLRFTSVSNPDVMAANGEMKMQIKGDPASKTLVIEDTGIGMTRDDLVSSLGTIARSGTAKFMEMLQSQSEGDNLIGKFGVGFYSAFLVADKITVVTKNHTDDKAWVWESEIDSSSYSIREAAASDAAPARGTKIVLSLKEGAEEFAEDARLTNLVKTYSEFISFPIEVFATKSVPKQVEDVDATAKATEEYNKKKIEAEAKGEEFTDAAPEPVMKTEYEDVQEFVVTNNDKPIWVRSPREVEADAYNEFFKSTFKEFLDPLAYNHFAVEGDIEFRSILYVPGMAPFEQQDMMAKSKAIKLYVRRVFISDEFDESLLPRYLTFVRGVVDSNDLPLNVSREILQESRVVRVMRKRLVRKTLDMLNEIAKRDNGDYDTFWDAFGRNLKLGVIEDAANRDTLGSLLRFQTSKTEKGKVKGLDAYIDAMPEGQPDIYYVAADTRAAAENSPFLEQLAKKGYEVLFMIDPIDEVAMANLTQYKEKKLVDISKEDLNLGETDEEEKKRQTEVEEEMKPLTDWLQETLGAGKVEKVAVSKRLTDTPCILVTSKFGWSANMERIMKAQAMGDNRAQEYMKGKKTMEINPKSPVILDLKAKLAAGQTATCAATAELLFDAALLNSGFAIDEPAAFAAKIFDLMGQAVGGASGDASGDASSAGGFVPPEKPKEETKEEEAKPDAIDPEVV</sequence>
<keyword evidence="4" id="KW-0143">Chaperone</keyword>
<evidence type="ECO:0000256" key="6">
    <source>
        <dbReference type="SAM" id="MobiDB-lite"/>
    </source>
</evidence>
<dbReference type="Proteomes" id="UP000002009">
    <property type="component" value="Chromosome 1"/>
</dbReference>
<reference evidence="7 8" key="1">
    <citation type="journal article" date="2009" name="Science">
        <title>Green evolution and dynamic adaptations revealed by genomes of the marine picoeukaryotes Micromonas.</title>
        <authorList>
            <person name="Worden A.Z."/>
            <person name="Lee J.H."/>
            <person name="Mock T."/>
            <person name="Rouze P."/>
            <person name="Simmons M.P."/>
            <person name="Aerts A.L."/>
            <person name="Allen A.E."/>
            <person name="Cuvelier M.L."/>
            <person name="Derelle E."/>
            <person name="Everett M.V."/>
            <person name="Foulon E."/>
            <person name="Grimwood J."/>
            <person name="Gundlach H."/>
            <person name="Henrissat B."/>
            <person name="Napoli C."/>
            <person name="McDonald S.M."/>
            <person name="Parker M.S."/>
            <person name="Rombauts S."/>
            <person name="Salamov A."/>
            <person name="Von Dassow P."/>
            <person name="Badger J.H."/>
            <person name="Coutinho P.M."/>
            <person name="Demir E."/>
            <person name="Dubchak I."/>
            <person name="Gentemann C."/>
            <person name="Eikrem W."/>
            <person name="Gready J.E."/>
            <person name="John U."/>
            <person name="Lanier W."/>
            <person name="Lindquist E.A."/>
            <person name="Lucas S."/>
            <person name="Mayer K.F."/>
            <person name="Moreau H."/>
            <person name="Not F."/>
            <person name="Otillar R."/>
            <person name="Panaud O."/>
            <person name="Pangilinan J."/>
            <person name="Paulsen I."/>
            <person name="Piegu B."/>
            <person name="Poliakov A."/>
            <person name="Robbens S."/>
            <person name="Schmutz J."/>
            <person name="Toulza E."/>
            <person name="Wyss T."/>
            <person name="Zelensky A."/>
            <person name="Zhou K."/>
            <person name="Armbrust E.V."/>
            <person name="Bhattacharya D."/>
            <person name="Goodenough U.W."/>
            <person name="Van de Peer Y."/>
            <person name="Grigoriev I.V."/>
        </authorList>
    </citation>
    <scope>NUCLEOTIDE SEQUENCE [LARGE SCALE GENOMIC DNA]</scope>
    <source>
        <strain evidence="8">RCC299 / NOUM17</strain>
    </source>
</reference>
<dbReference type="SUPFAM" id="SSF110942">
    <property type="entry name" value="HSP90 C-terminal domain"/>
    <property type="match status" value="1"/>
</dbReference>
<feature type="binding site" evidence="5">
    <location>
        <position position="97"/>
    </location>
    <ligand>
        <name>ATP</name>
        <dbReference type="ChEBI" id="CHEBI:30616"/>
    </ligand>
</feature>
<dbReference type="Gene3D" id="3.40.50.11260">
    <property type="match status" value="1"/>
</dbReference>
<dbReference type="GO" id="GO:0140662">
    <property type="term" value="F:ATP-dependent protein folding chaperone"/>
    <property type="evidence" value="ECO:0007669"/>
    <property type="project" value="InterPro"/>
</dbReference>
<dbReference type="InParanoid" id="C1FEV4"/>
<dbReference type="EMBL" id="CP001574">
    <property type="protein sequence ID" value="ACO68641.1"/>
    <property type="molecule type" value="Genomic_DNA"/>
</dbReference>
<dbReference type="STRING" id="296587.C1FEV4"/>
<protein>
    <submittedName>
        <fullName evidence="7">Uncharacterized protein</fullName>
    </submittedName>
</protein>
<dbReference type="OrthoDB" id="28737at2759"/>
<dbReference type="InterPro" id="IPR036890">
    <property type="entry name" value="HATPase_C_sf"/>
</dbReference>
<evidence type="ECO:0000256" key="4">
    <source>
        <dbReference type="ARBA" id="ARBA00023186"/>
    </source>
</evidence>
<keyword evidence="3 5" id="KW-0067">ATP-binding</keyword>
<feature type="compositionally biased region" description="Basic and acidic residues" evidence="6">
    <location>
        <begin position="761"/>
        <end position="776"/>
    </location>
</feature>